<dbReference type="AlphaFoldDB" id="A0A0K0XVQ9"/>
<dbReference type="InterPro" id="IPR035903">
    <property type="entry name" value="HesB-like_dom_sf"/>
</dbReference>
<reference evidence="2 3" key="1">
    <citation type="submission" date="2015-07" db="EMBL/GenBank/DDBJ databases">
        <authorList>
            <person name="Noorani M."/>
        </authorList>
    </citation>
    <scope>NUCLEOTIDE SEQUENCE [LARGE SCALE GENOMIC DNA]</scope>
    <source>
        <strain evidence="2 3">KCTC 42284</strain>
    </source>
</reference>
<dbReference type="SUPFAM" id="SSF117916">
    <property type="entry name" value="Fe-S cluster assembly (FSCA) domain-like"/>
    <property type="match status" value="1"/>
</dbReference>
<keyword evidence="1" id="KW-0479">Metal-binding</keyword>
<dbReference type="InterPro" id="IPR001075">
    <property type="entry name" value="NIF_FeS_clus_asmbl_NifU_C"/>
</dbReference>
<organism evidence="2 3">
    <name type="scientific">Wenzhouxiangella marina</name>
    <dbReference type="NCBI Taxonomy" id="1579979"/>
    <lineage>
        <taxon>Bacteria</taxon>
        <taxon>Pseudomonadati</taxon>
        <taxon>Pseudomonadota</taxon>
        <taxon>Gammaproteobacteria</taxon>
        <taxon>Chromatiales</taxon>
        <taxon>Wenzhouxiangellaceae</taxon>
        <taxon>Wenzhouxiangella</taxon>
    </lineage>
</organism>
<comment type="cofactor">
    <cofactor evidence="1">
        <name>[4Fe-4S] cluster</name>
        <dbReference type="ChEBI" id="CHEBI:49883"/>
    </cofactor>
    <text evidence="1">Binds 1 [4Fe-4S] cluster per subunit. The cluster is presumably bound at the interface of two monomers.</text>
</comment>
<evidence type="ECO:0000313" key="2">
    <source>
        <dbReference type="EMBL" id="AKS41707.1"/>
    </source>
</evidence>
<dbReference type="PANTHER" id="PTHR11178">
    <property type="entry name" value="IRON-SULFUR CLUSTER SCAFFOLD PROTEIN NFU-RELATED"/>
    <property type="match status" value="1"/>
</dbReference>
<comment type="similarity">
    <text evidence="1">Belongs to the NfuA family.</text>
</comment>
<dbReference type="Proteomes" id="UP000066624">
    <property type="component" value="Chromosome"/>
</dbReference>
<dbReference type="PATRIC" id="fig|1579979.3.peg.1369"/>
<dbReference type="EMBL" id="CP012154">
    <property type="protein sequence ID" value="AKS41707.1"/>
    <property type="molecule type" value="Genomic_DNA"/>
</dbReference>
<dbReference type="InterPro" id="IPR034904">
    <property type="entry name" value="FSCA_dom_sf"/>
</dbReference>
<dbReference type="RefSeq" id="WP_049725329.1">
    <property type="nucleotide sequence ID" value="NZ_CP012154.1"/>
</dbReference>
<dbReference type="Pfam" id="PF01106">
    <property type="entry name" value="NifU"/>
    <property type="match status" value="1"/>
</dbReference>
<dbReference type="GO" id="GO:0051604">
    <property type="term" value="P:protein maturation"/>
    <property type="evidence" value="ECO:0007669"/>
    <property type="project" value="UniProtKB-UniRule"/>
</dbReference>
<dbReference type="HAMAP" id="MF_01637">
    <property type="entry name" value="Fe_S_biogen_NfuA"/>
    <property type="match status" value="1"/>
</dbReference>
<gene>
    <name evidence="1" type="primary">nfuA</name>
    <name evidence="2" type="ORF">WM2015_1335</name>
</gene>
<accession>A0A0K0XVQ9</accession>
<dbReference type="OrthoDB" id="9785450at2"/>
<dbReference type="STRING" id="1579979.WM2015_1335"/>
<keyword evidence="3" id="KW-1185">Reference proteome</keyword>
<dbReference type="KEGG" id="wma:WM2015_1335"/>
<dbReference type="GO" id="GO:0051539">
    <property type="term" value="F:4 iron, 4 sulfur cluster binding"/>
    <property type="evidence" value="ECO:0007669"/>
    <property type="project" value="UniProtKB-UniRule"/>
</dbReference>
<dbReference type="InterPro" id="IPR017726">
    <property type="entry name" value="Fe/S_biogenesis_protein_NfuA"/>
</dbReference>
<dbReference type="SUPFAM" id="SSF89360">
    <property type="entry name" value="HesB-like domain"/>
    <property type="match status" value="1"/>
</dbReference>
<keyword evidence="1" id="KW-0004">4Fe-4S</keyword>
<comment type="subunit">
    <text evidence="1">Homodimer.</text>
</comment>
<feature type="binding site" evidence="1">
    <location>
        <position position="152"/>
    </location>
    <ligand>
        <name>[4Fe-4S] cluster</name>
        <dbReference type="ChEBI" id="CHEBI:49883"/>
    </ligand>
</feature>
<dbReference type="GO" id="GO:0005506">
    <property type="term" value="F:iron ion binding"/>
    <property type="evidence" value="ECO:0007669"/>
    <property type="project" value="InterPro"/>
</dbReference>
<comment type="function">
    <text evidence="1">Involved in iron-sulfur cluster biogenesis. Binds a 4Fe-4S cluster, can transfer this cluster to apoproteins, and thereby intervenes in the maturation of Fe/S proteins. Could also act as a scaffold/chaperone for damaged Fe/S proteins.</text>
</comment>
<protein>
    <recommendedName>
        <fullName evidence="1">Fe/S biogenesis protein NfuA</fullName>
    </recommendedName>
</protein>
<dbReference type="GO" id="GO:0016226">
    <property type="term" value="P:iron-sulfur cluster assembly"/>
    <property type="evidence" value="ECO:0007669"/>
    <property type="project" value="UniProtKB-UniRule"/>
</dbReference>
<keyword evidence="1" id="KW-0408">Iron</keyword>
<dbReference type="PANTHER" id="PTHR11178:SF51">
    <property type="entry name" value="FE_S BIOGENESIS PROTEIN NFUA"/>
    <property type="match status" value="1"/>
</dbReference>
<dbReference type="Gene3D" id="3.30.300.130">
    <property type="entry name" value="Fe-S cluster assembly (FSCA)"/>
    <property type="match status" value="1"/>
</dbReference>
<proteinExistence type="inferred from homology"/>
<evidence type="ECO:0000256" key="1">
    <source>
        <dbReference type="HAMAP-Rule" id="MF_01637"/>
    </source>
</evidence>
<name>A0A0K0XVQ9_9GAMM</name>
<dbReference type="Gene3D" id="2.60.300.12">
    <property type="entry name" value="HesB-like domain"/>
    <property type="match status" value="1"/>
</dbReference>
<evidence type="ECO:0000313" key="3">
    <source>
        <dbReference type="Proteomes" id="UP000066624"/>
    </source>
</evidence>
<keyword evidence="1" id="KW-0411">Iron-sulfur</keyword>
<feature type="binding site" evidence="1">
    <location>
        <position position="149"/>
    </location>
    <ligand>
        <name>[4Fe-4S] cluster</name>
        <dbReference type="ChEBI" id="CHEBI:49883"/>
    </ligand>
</feature>
<sequence length="191" mass="20742">MLTITPAARDYFVKLLEQQPDGTQLRLKTINPGTPSADVELTFCAPGQNEPGDVDLNCQRFVLYVDAPSARSLDGAMIDFESNAMGGELSIRAPGLKGQRPAEDAPLRERVAWVLESRINPMVASHGGRVALVEVTEEKDVLLQFGGGCHGCGMVDVTLKQGIETTMKREIPELRSVIDATDHSNGSNPYY</sequence>